<evidence type="ECO:0000313" key="2">
    <source>
        <dbReference type="EMBL" id="GIJ06862.1"/>
    </source>
</evidence>
<evidence type="ECO:0000256" key="1">
    <source>
        <dbReference type="SAM" id="MobiDB-lite"/>
    </source>
</evidence>
<comment type="caution">
    <text evidence="2">The sequence shown here is derived from an EMBL/GenBank/DDBJ whole genome shotgun (WGS) entry which is preliminary data.</text>
</comment>
<organism evidence="2 3">
    <name type="scientific">Micromonospora andamanensis</name>
    <dbReference type="NCBI Taxonomy" id="1287068"/>
    <lineage>
        <taxon>Bacteria</taxon>
        <taxon>Bacillati</taxon>
        <taxon>Actinomycetota</taxon>
        <taxon>Actinomycetes</taxon>
        <taxon>Micromonosporales</taxon>
        <taxon>Micromonosporaceae</taxon>
        <taxon>Micromonospora</taxon>
    </lineage>
</organism>
<evidence type="ECO:0000313" key="3">
    <source>
        <dbReference type="Proteomes" id="UP000647017"/>
    </source>
</evidence>
<keyword evidence="3" id="KW-1185">Reference proteome</keyword>
<dbReference type="EMBL" id="BOOZ01000001">
    <property type="protein sequence ID" value="GIJ06862.1"/>
    <property type="molecule type" value="Genomic_DNA"/>
</dbReference>
<name>A0ABQ4HMK2_9ACTN</name>
<reference evidence="2 3" key="1">
    <citation type="submission" date="2021-01" db="EMBL/GenBank/DDBJ databases">
        <title>Whole genome shotgun sequence of Verrucosispora andamanensis NBRC 109075.</title>
        <authorList>
            <person name="Komaki H."/>
            <person name="Tamura T."/>
        </authorList>
    </citation>
    <scope>NUCLEOTIDE SEQUENCE [LARGE SCALE GENOMIC DNA]</scope>
    <source>
        <strain evidence="2 3">NBRC 109075</strain>
    </source>
</reference>
<dbReference type="Proteomes" id="UP000647017">
    <property type="component" value="Unassembled WGS sequence"/>
</dbReference>
<accession>A0ABQ4HMK2</accession>
<protein>
    <submittedName>
        <fullName evidence="2">Uncharacterized protein</fullName>
    </submittedName>
</protein>
<sequence>MQRLEGGGGGVHRLGQAVLGVRKSTNRSIHAVSASYGVGLLARRALQVRVTAPVTGSGLPIVVFAHGSGGNMDMYGRLSSTGRHTASRCSSRPTSTPGPLARNGSP</sequence>
<feature type="compositionally biased region" description="Polar residues" evidence="1">
    <location>
        <begin position="78"/>
        <end position="97"/>
    </location>
</feature>
<proteinExistence type="predicted"/>
<gene>
    <name evidence="2" type="ORF">Van01_00760</name>
</gene>
<feature type="region of interest" description="Disordered" evidence="1">
    <location>
        <begin position="75"/>
        <end position="106"/>
    </location>
</feature>